<gene>
    <name evidence="1" type="ORF">Airi02_037160</name>
</gene>
<organism evidence="1 2">
    <name type="scientific">Actinoallomurus iriomotensis</name>
    <dbReference type="NCBI Taxonomy" id="478107"/>
    <lineage>
        <taxon>Bacteria</taxon>
        <taxon>Bacillati</taxon>
        <taxon>Actinomycetota</taxon>
        <taxon>Actinomycetes</taxon>
        <taxon>Streptosporangiales</taxon>
        <taxon>Thermomonosporaceae</taxon>
        <taxon>Actinoallomurus</taxon>
    </lineage>
</organism>
<accession>A0A9W6S537</accession>
<reference evidence="1" key="1">
    <citation type="submission" date="2023-03" db="EMBL/GenBank/DDBJ databases">
        <title>Actinoallomurus iriomotensis NBRC 103684.</title>
        <authorList>
            <person name="Ichikawa N."/>
            <person name="Sato H."/>
            <person name="Tonouchi N."/>
        </authorList>
    </citation>
    <scope>NUCLEOTIDE SEQUENCE</scope>
    <source>
        <strain evidence="1">NBRC 103684</strain>
    </source>
</reference>
<evidence type="ECO:0000313" key="2">
    <source>
        <dbReference type="Proteomes" id="UP001165074"/>
    </source>
</evidence>
<sequence length="116" mass="11836">MRGLAAARLAWGGLLVTVPDLVLGTLTGRPATRSQTRVLRVLGTRHLVQAGVELARPTRGLARAGVAVDLLHAATCAGAVALLPAWRRAALIDGTGAVVFATGGLTRARLPSTGTP</sequence>
<protein>
    <submittedName>
        <fullName evidence="1">Uncharacterized protein</fullName>
    </submittedName>
</protein>
<dbReference type="Proteomes" id="UP001165074">
    <property type="component" value="Unassembled WGS sequence"/>
</dbReference>
<dbReference type="EMBL" id="BSTK01000005">
    <property type="protein sequence ID" value="GLY85787.1"/>
    <property type="molecule type" value="Genomic_DNA"/>
</dbReference>
<keyword evidence="2" id="KW-1185">Reference proteome</keyword>
<dbReference type="AlphaFoldDB" id="A0A9W6S537"/>
<proteinExistence type="predicted"/>
<dbReference type="RefSeq" id="WP_285572954.1">
    <property type="nucleotide sequence ID" value="NZ_BSTK01000005.1"/>
</dbReference>
<name>A0A9W6S537_9ACTN</name>
<evidence type="ECO:0000313" key="1">
    <source>
        <dbReference type="EMBL" id="GLY85787.1"/>
    </source>
</evidence>
<comment type="caution">
    <text evidence="1">The sequence shown here is derived from an EMBL/GenBank/DDBJ whole genome shotgun (WGS) entry which is preliminary data.</text>
</comment>